<sequence length="105" mass="12598">MATFKIKWTNRAKKDLRKVYNFYSETINEDKSIEIITSLLNKIDILTNEAVVKIRTNDKEFSHLKRNYKKLIEGNIKITYRINKQECKVFIVRVFDTRQNPTKNQ</sequence>
<gene>
    <name evidence="2" type="ORF">DDZ16_00725</name>
</gene>
<evidence type="ECO:0000313" key="2">
    <source>
        <dbReference type="EMBL" id="PWE01045.1"/>
    </source>
</evidence>
<dbReference type="SUPFAM" id="SSF143011">
    <property type="entry name" value="RelE-like"/>
    <property type="match status" value="1"/>
</dbReference>
<evidence type="ECO:0000313" key="3">
    <source>
        <dbReference type="Proteomes" id="UP000244956"/>
    </source>
</evidence>
<reference evidence="2 3" key="1">
    <citation type="submission" date="2018-05" db="EMBL/GenBank/DDBJ databases">
        <title>Marinilabilia rubrum sp. nov., isolated from saltern sediment.</title>
        <authorList>
            <person name="Zhang R."/>
        </authorList>
    </citation>
    <scope>NUCLEOTIDE SEQUENCE [LARGE SCALE GENOMIC DNA]</scope>
    <source>
        <strain evidence="2 3">WTE16</strain>
    </source>
</reference>
<dbReference type="Proteomes" id="UP000244956">
    <property type="component" value="Unassembled WGS sequence"/>
</dbReference>
<accession>A0A2U2BD93</accession>
<protein>
    <submittedName>
        <fullName evidence="2">Type II toxin-antitoxin system RelE/ParE family toxin</fullName>
    </submittedName>
</protein>
<dbReference type="OrthoDB" id="981785at2"/>
<comment type="caution">
    <text evidence="2">The sequence shown here is derived from an EMBL/GenBank/DDBJ whole genome shotgun (WGS) entry which is preliminary data.</text>
</comment>
<evidence type="ECO:0000256" key="1">
    <source>
        <dbReference type="ARBA" id="ARBA00022649"/>
    </source>
</evidence>
<dbReference type="EMBL" id="QEWP01000001">
    <property type="protein sequence ID" value="PWE01045.1"/>
    <property type="molecule type" value="Genomic_DNA"/>
</dbReference>
<dbReference type="InterPro" id="IPR007712">
    <property type="entry name" value="RelE/ParE_toxin"/>
</dbReference>
<keyword evidence="3" id="KW-1185">Reference proteome</keyword>
<dbReference type="Gene3D" id="3.30.2310.20">
    <property type="entry name" value="RelE-like"/>
    <property type="match status" value="1"/>
</dbReference>
<dbReference type="Pfam" id="PF05016">
    <property type="entry name" value="ParE_toxin"/>
    <property type="match status" value="1"/>
</dbReference>
<proteinExistence type="predicted"/>
<organism evidence="2 3">
    <name type="scientific">Marinilabilia rubra</name>
    <dbReference type="NCBI Taxonomy" id="2162893"/>
    <lineage>
        <taxon>Bacteria</taxon>
        <taxon>Pseudomonadati</taxon>
        <taxon>Bacteroidota</taxon>
        <taxon>Bacteroidia</taxon>
        <taxon>Marinilabiliales</taxon>
        <taxon>Marinilabiliaceae</taxon>
        <taxon>Marinilabilia</taxon>
    </lineage>
</organism>
<dbReference type="AlphaFoldDB" id="A0A2U2BD93"/>
<dbReference type="InterPro" id="IPR035093">
    <property type="entry name" value="RelE/ParE_toxin_dom_sf"/>
</dbReference>
<name>A0A2U2BD93_9BACT</name>
<keyword evidence="1" id="KW-1277">Toxin-antitoxin system</keyword>
<dbReference type="RefSeq" id="WP_109262500.1">
    <property type="nucleotide sequence ID" value="NZ_QEWP01000001.1"/>
</dbReference>